<dbReference type="GO" id="GO:0020037">
    <property type="term" value="F:heme binding"/>
    <property type="evidence" value="ECO:0007669"/>
    <property type="project" value="InterPro"/>
</dbReference>
<dbReference type="AlphaFoldDB" id="A0A137PH11"/>
<dbReference type="InterPro" id="IPR036396">
    <property type="entry name" value="Cyt_P450_sf"/>
</dbReference>
<sequence length="483" mass="54826">MSAYSVEDISLYHVLLTIIIGYLGYAYYKNFYYPRHVGPLKSIPGPSNELLLSIKFMHARLTGNSAKFYKDLHAEYGPICHSGLNVVAISDPEATKLIYTSNKYLKEHRYNCLHENVPNIFSTCDRKYHSIRRRMISPVFNWKSIIQLEPQISLHVDNTITAINEYLNNGHNQVDVYELFHKSIADVISDLVIGRCFNSLKKPNFPAFKLSTQIAHSWGLKSTVPMLSFLKSNHHPMINKNIVEELKERRAGKYRQDILQSLVDAKDAETNSTFNDEEIIEEVSILIFAGMETTAVALIWTFYLLGKNPYSYEKLVDELVTAFPDKNTKISYDMCKDLPYLTAVINESLRVKSPSGILLPRIVPEGGATICGHFLPEGTVVGSSANGIHLSEKNFKNADTFVPERWLGLEAQKLKDKLFTFSLGARRCAGQNLAWLEMHITLANIIRQYDFSMPADAELTGFDLFVLKGKEQKLLLNVFPRSN</sequence>
<evidence type="ECO:0000256" key="3">
    <source>
        <dbReference type="ARBA" id="ARBA00022723"/>
    </source>
</evidence>
<keyword evidence="9" id="KW-1185">Reference proteome</keyword>
<dbReference type="PRINTS" id="PR00385">
    <property type="entry name" value="P450"/>
</dbReference>
<evidence type="ECO:0000313" key="9">
    <source>
        <dbReference type="Proteomes" id="UP000070444"/>
    </source>
</evidence>
<dbReference type="Proteomes" id="UP000070444">
    <property type="component" value="Unassembled WGS sequence"/>
</dbReference>
<keyword evidence="5 6" id="KW-0349">Heme</keyword>
<evidence type="ECO:0000256" key="2">
    <source>
        <dbReference type="ARBA" id="ARBA00010617"/>
    </source>
</evidence>
<keyword evidence="7" id="KW-0472">Membrane</keyword>
<dbReference type="Pfam" id="PF00067">
    <property type="entry name" value="p450"/>
    <property type="match status" value="1"/>
</dbReference>
<feature type="transmembrane region" description="Helical" evidence="7">
    <location>
        <begin position="9"/>
        <end position="28"/>
    </location>
</feature>
<dbReference type="PANTHER" id="PTHR24305">
    <property type="entry name" value="CYTOCHROME P450"/>
    <property type="match status" value="1"/>
</dbReference>
<keyword evidence="7" id="KW-1133">Transmembrane helix</keyword>
<dbReference type="PRINTS" id="PR00463">
    <property type="entry name" value="EP450I"/>
</dbReference>
<feature type="binding site" description="axial binding residue" evidence="5">
    <location>
        <position position="428"/>
    </location>
    <ligand>
        <name>heme</name>
        <dbReference type="ChEBI" id="CHEBI:30413"/>
    </ligand>
    <ligandPart>
        <name>Fe</name>
        <dbReference type="ChEBI" id="CHEBI:18248"/>
    </ligandPart>
</feature>
<evidence type="ECO:0000256" key="7">
    <source>
        <dbReference type="SAM" id="Phobius"/>
    </source>
</evidence>
<keyword evidence="6" id="KW-0503">Monooxygenase</keyword>
<dbReference type="PROSITE" id="PS00086">
    <property type="entry name" value="CYTOCHROME_P450"/>
    <property type="match status" value="1"/>
</dbReference>
<keyword evidence="4 5" id="KW-0408">Iron</keyword>
<gene>
    <name evidence="8" type="ORF">CONCODRAFT_2648</name>
</gene>
<accession>A0A137PH11</accession>
<dbReference type="InterPro" id="IPR017972">
    <property type="entry name" value="Cyt_P450_CS"/>
</dbReference>
<dbReference type="SUPFAM" id="SSF48264">
    <property type="entry name" value="Cytochrome P450"/>
    <property type="match status" value="1"/>
</dbReference>
<dbReference type="EMBL" id="KQ964425">
    <property type="protein sequence ID" value="KXN74272.1"/>
    <property type="molecule type" value="Genomic_DNA"/>
</dbReference>
<dbReference type="OrthoDB" id="2789670at2759"/>
<reference evidence="8 9" key="1">
    <citation type="journal article" date="2015" name="Genome Biol. Evol.">
        <title>Phylogenomic analyses indicate that early fungi evolved digesting cell walls of algal ancestors of land plants.</title>
        <authorList>
            <person name="Chang Y."/>
            <person name="Wang S."/>
            <person name="Sekimoto S."/>
            <person name="Aerts A.L."/>
            <person name="Choi C."/>
            <person name="Clum A."/>
            <person name="LaButti K.M."/>
            <person name="Lindquist E.A."/>
            <person name="Yee Ngan C."/>
            <person name="Ohm R.A."/>
            <person name="Salamov A.A."/>
            <person name="Grigoriev I.V."/>
            <person name="Spatafora J.W."/>
            <person name="Berbee M.L."/>
        </authorList>
    </citation>
    <scope>NUCLEOTIDE SEQUENCE [LARGE SCALE GENOMIC DNA]</scope>
    <source>
        <strain evidence="8 9">NRRL 28638</strain>
    </source>
</reference>
<keyword evidence="6" id="KW-0560">Oxidoreductase</keyword>
<comment type="cofactor">
    <cofactor evidence="1 5">
        <name>heme</name>
        <dbReference type="ChEBI" id="CHEBI:30413"/>
    </cofactor>
</comment>
<dbReference type="Gene3D" id="1.10.630.10">
    <property type="entry name" value="Cytochrome P450"/>
    <property type="match status" value="1"/>
</dbReference>
<protein>
    <submittedName>
        <fullName evidence="8">Cytochrome P450</fullName>
    </submittedName>
</protein>
<evidence type="ECO:0000256" key="4">
    <source>
        <dbReference type="ARBA" id="ARBA00023004"/>
    </source>
</evidence>
<evidence type="ECO:0000256" key="1">
    <source>
        <dbReference type="ARBA" id="ARBA00001971"/>
    </source>
</evidence>
<dbReference type="GO" id="GO:0016705">
    <property type="term" value="F:oxidoreductase activity, acting on paired donors, with incorporation or reduction of molecular oxygen"/>
    <property type="evidence" value="ECO:0007669"/>
    <property type="project" value="InterPro"/>
</dbReference>
<comment type="similarity">
    <text evidence="2 6">Belongs to the cytochrome P450 family.</text>
</comment>
<organism evidence="8 9">
    <name type="scientific">Conidiobolus coronatus (strain ATCC 28846 / CBS 209.66 / NRRL 28638)</name>
    <name type="common">Delacroixia coronata</name>
    <dbReference type="NCBI Taxonomy" id="796925"/>
    <lineage>
        <taxon>Eukaryota</taxon>
        <taxon>Fungi</taxon>
        <taxon>Fungi incertae sedis</taxon>
        <taxon>Zoopagomycota</taxon>
        <taxon>Entomophthoromycotina</taxon>
        <taxon>Entomophthoromycetes</taxon>
        <taxon>Entomophthorales</taxon>
        <taxon>Ancylistaceae</taxon>
        <taxon>Conidiobolus</taxon>
    </lineage>
</organism>
<proteinExistence type="inferred from homology"/>
<name>A0A137PH11_CONC2</name>
<dbReference type="InterPro" id="IPR001128">
    <property type="entry name" value="Cyt_P450"/>
</dbReference>
<keyword evidence="7" id="KW-0812">Transmembrane</keyword>
<evidence type="ECO:0000256" key="6">
    <source>
        <dbReference type="RuleBase" id="RU000461"/>
    </source>
</evidence>
<evidence type="ECO:0000256" key="5">
    <source>
        <dbReference type="PIRSR" id="PIRSR602401-1"/>
    </source>
</evidence>
<dbReference type="STRING" id="796925.A0A137PH11"/>
<dbReference type="InterPro" id="IPR050121">
    <property type="entry name" value="Cytochrome_P450_monoxygenase"/>
</dbReference>
<keyword evidence="3 5" id="KW-0479">Metal-binding</keyword>
<dbReference type="InterPro" id="IPR002401">
    <property type="entry name" value="Cyt_P450_E_grp-I"/>
</dbReference>
<evidence type="ECO:0000313" key="8">
    <source>
        <dbReference type="EMBL" id="KXN74272.1"/>
    </source>
</evidence>
<dbReference type="GO" id="GO:0004497">
    <property type="term" value="F:monooxygenase activity"/>
    <property type="evidence" value="ECO:0007669"/>
    <property type="project" value="UniProtKB-KW"/>
</dbReference>
<dbReference type="PANTHER" id="PTHR24305:SF166">
    <property type="entry name" value="CYTOCHROME P450 12A4, MITOCHONDRIAL-RELATED"/>
    <property type="match status" value="1"/>
</dbReference>
<dbReference type="GO" id="GO:0005506">
    <property type="term" value="F:iron ion binding"/>
    <property type="evidence" value="ECO:0007669"/>
    <property type="project" value="InterPro"/>
</dbReference>